<dbReference type="InterPro" id="IPR011990">
    <property type="entry name" value="TPR-like_helical_dom_sf"/>
</dbReference>
<dbReference type="InterPro" id="IPR027417">
    <property type="entry name" value="P-loop_NTPase"/>
</dbReference>
<dbReference type="SMART" id="SM00028">
    <property type="entry name" value="TPR"/>
    <property type="match status" value="4"/>
</dbReference>
<keyword evidence="3" id="KW-1185">Reference proteome</keyword>
<dbReference type="SUPFAM" id="SSF52540">
    <property type="entry name" value="P-loop containing nucleoside triphosphate hydrolases"/>
    <property type="match status" value="1"/>
</dbReference>
<name>A0ABP5YNK3_STRLO</name>
<dbReference type="PRINTS" id="PR00364">
    <property type="entry name" value="DISEASERSIST"/>
</dbReference>
<dbReference type="InterPro" id="IPR036388">
    <property type="entry name" value="WH-like_DNA-bd_sf"/>
</dbReference>
<dbReference type="Proteomes" id="UP001501777">
    <property type="component" value="Unassembled WGS sequence"/>
</dbReference>
<evidence type="ECO:0000259" key="1">
    <source>
        <dbReference type="Pfam" id="PF00931"/>
    </source>
</evidence>
<dbReference type="Gene3D" id="3.40.50.300">
    <property type="entry name" value="P-loop containing nucleotide triphosphate hydrolases"/>
    <property type="match status" value="1"/>
</dbReference>
<sequence>MASATGSFAAVASGWQVLGDVGPMQFGFAGVAALLGGALAWFQADSVVRPPAPRHLVPRELPRDISDFTGRGPELAELGQLLRKKGRISGPLVAISGRGGLGKTTLAVHAAQRVAADFPDGQLFASLRGYDATPAEPAEVLGTFLRSLGAEPRAIPEAQHDREQMFRTLTAGRRLLIVLDNANGPRQVRPLLPGGPGSAVVVTSRASLSSIEGAHSIVLDLLEPGESVELLGQITGPKRVADNPQDARRLVALCGHLPLAIRIAGARLAERPDLSLTALAGRLEDERHRLDHLEIGDLDVRSTFMISYQGLPYEQQRAFRLLGLFPGSDFATWPLAALMDVGLRDAERLLDALVSAQLLDAIDPDETGVVRYRFHDLLRALAREQPEPEADAAVDRLLGAYLALAAEAEDRFQPGEVRKTSTHPRHEVEAQHRDELLRDPVAWFIAERHNLGACVRFAHERQLWDAAWELTHIAAPFYEMLAIWDDWDVAVKLALTAARRSGNRWAESITLFDTGALHRDLGLPDQALAVYEEALAGYEASGDQHGMAAVMLAQGIIYRNRGTWDVAAQRLTAAAEQLESAGDRRLTAQALRSLAVVRGGQGRLDEAIPLFQRALAEFQRLGDRRAEAYAWRGLAQAELDNGDLGAAARSFGRSQELTHELRDRRGEARALQGLGRVESAGGATVAALRRFAQARKIADEAHDQVLVGQLDTDIASVSQA</sequence>
<dbReference type="InterPro" id="IPR002182">
    <property type="entry name" value="NB-ARC"/>
</dbReference>
<dbReference type="Pfam" id="PF00931">
    <property type="entry name" value="NB-ARC"/>
    <property type="match status" value="1"/>
</dbReference>
<dbReference type="PANTHER" id="PTHR47691:SF3">
    <property type="entry name" value="HTH-TYPE TRANSCRIPTIONAL REGULATOR RV0890C-RELATED"/>
    <property type="match status" value="1"/>
</dbReference>
<accession>A0ABP5YNK3</accession>
<evidence type="ECO:0000313" key="2">
    <source>
        <dbReference type="EMBL" id="GAA2483773.1"/>
    </source>
</evidence>
<dbReference type="Gene3D" id="1.10.10.10">
    <property type="entry name" value="Winged helix-like DNA-binding domain superfamily/Winged helix DNA-binding domain"/>
    <property type="match status" value="1"/>
</dbReference>
<dbReference type="EMBL" id="BAAASG010000006">
    <property type="protein sequence ID" value="GAA2483773.1"/>
    <property type="molecule type" value="Genomic_DNA"/>
</dbReference>
<feature type="domain" description="NB-ARC" evidence="1">
    <location>
        <begin position="80"/>
        <end position="239"/>
    </location>
</feature>
<reference evidence="3" key="1">
    <citation type="journal article" date="2019" name="Int. J. Syst. Evol. Microbiol.">
        <title>The Global Catalogue of Microorganisms (GCM) 10K type strain sequencing project: providing services to taxonomists for standard genome sequencing and annotation.</title>
        <authorList>
            <consortium name="The Broad Institute Genomics Platform"/>
            <consortium name="The Broad Institute Genome Sequencing Center for Infectious Disease"/>
            <person name="Wu L."/>
            <person name="Ma J."/>
        </authorList>
    </citation>
    <scope>NUCLEOTIDE SEQUENCE [LARGE SCALE GENOMIC DNA]</scope>
    <source>
        <strain evidence="3">JCM 4395</strain>
    </source>
</reference>
<gene>
    <name evidence="2" type="ORF">GCM10010276_21710</name>
</gene>
<comment type="caution">
    <text evidence="2">The sequence shown here is derived from an EMBL/GenBank/DDBJ whole genome shotgun (WGS) entry which is preliminary data.</text>
</comment>
<organism evidence="2 3">
    <name type="scientific">Streptomyces longisporus</name>
    <dbReference type="NCBI Taxonomy" id="1948"/>
    <lineage>
        <taxon>Bacteria</taxon>
        <taxon>Bacillati</taxon>
        <taxon>Actinomycetota</taxon>
        <taxon>Actinomycetes</taxon>
        <taxon>Kitasatosporales</taxon>
        <taxon>Streptomycetaceae</taxon>
        <taxon>Streptomyces</taxon>
    </lineage>
</organism>
<protein>
    <recommendedName>
        <fullName evidence="1">NB-ARC domain-containing protein</fullName>
    </recommendedName>
</protein>
<evidence type="ECO:0000313" key="3">
    <source>
        <dbReference type="Proteomes" id="UP001501777"/>
    </source>
</evidence>
<dbReference type="PANTHER" id="PTHR47691">
    <property type="entry name" value="REGULATOR-RELATED"/>
    <property type="match status" value="1"/>
</dbReference>
<dbReference type="InterPro" id="IPR019734">
    <property type="entry name" value="TPR_rpt"/>
</dbReference>
<dbReference type="Pfam" id="PF13424">
    <property type="entry name" value="TPR_12"/>
    <property type="match status" value="1"/>
</dbReference>
<dbReference type="Gene3D" id="1.25.40.10">
    <property type="entry name" value="Tetratricopeptide repeat domain"/>
    <property type="match status" value="1"/>
</dbReference>
<proteinExistence type="predicted"/>
<dbReference type="SUPFAM" id="SSF48452">
    <property type="entry name" value="TPR-like"/>
    <property type="match status" value="1"/>
</dbReference>